<evidence type="ECO:0000256" key="2">
    <source>
        <dbReference type="ARBA" id="ARBA00022723"/>
    </source>
</evidence>
<sequence length="450" mass="49012">MTPRSSDLWFLPLGGCGEIGMNFNLYGHDGQWLIVDCGVTFERPSILDPASGLETRIEAADPKFIADRNDQIAGMIITHAHEDHIGAVPYLWDRLRCPVYATPFTAEILRRKLSEVGLAGRVPVHIIELGGRHQVGVFNIEWLNLTHSIPEPSGILIRTPAGTVFHTADWKIDHNPVLGEPFDAAPYRALAAEGIDAMVCDSTNATLPGWSASEGDLHAGIQHYVASAPGRVIVACFASNLARLLTLLHVARATERSVVLLGRSLHNMLGAARSVGLWDDDSVLVRSRDMGYLPRDKTLVIATGSQGEPRAALSRLALNNHPDMTLDIGDRVIFSSKVIPGNEQDIQRLVKRLEILGVEVIASETAEHPIHASGHPAQDELSVMYEWVKPHLAIPVHGEAQHMKANAAVAKASGVPRQLTGSNGDLFMIAPLRGVRRQVVKPGRVVIERQ</sequence>
<dbReference type="Pfam" id="PF00753">
    <property type="entry name" value="Lactamase_B"/>
    <property type="match status" value="1"/>
</dbReference>
<gene>
    <name evidence="8" type="ORF">NFC81_14865</name>
</gene>
<dbReference type="Pfam" id="PF22505">
    <property type="entry name" value="RNase_J_b_CASP"/>
    <property type="match status" value="1"/>
</dbReference>
<dbReference type="InterPro" id="IPR042173">
    <property type="entry name" value="RNase_J_2"/>
</dbReference>
<keyword evidence="1" id="KW-0540">Nuclease</keyword>
<evidence type="ECO:0000313" key="8">
    <source>
        <dbReference type="EMBL" id="WLD57976.1"/>
    </source>
</evidence>
<dbReference type="InterPro" id="IPR001279">
    <property type="entry name" value="Metallo-B-lactamas"/>
</dbReference>
<evidence type="ECO:0000256" key="4">
    <source>
        <dbReference type="ARBA" id="ARBA00022833"/>
    </source>
</evidence>
<dbReference type="GO" id="GO:0046872">
    <property type="term" value="F:metal ion binding"/>
    <property type="evidence" value="ECO:0007669"/>
    <property type="project" value="UniProtKB-KW"/>
</dbReference>
<dbReference type="InterPro" id="IPR055132">
    <property type="entry name" value="RNase_J_b_CASP"/>
</dbReference>
<evidence type="ECO:0000256" key="1">
    <source>
        <dbReference type="ARBA" id="ARBA00022722"/>
    </source>
</evidence>
<keyword evidence="2" id="KW-0479">Metal-binding</keyword>
<keyword evidence="6" id="KW-0694">RNA-binding</keyword>
<dbReference type="Gene3D" id="3.40.50.10710">
    <property type="entry name" value="Metallo-hydrolase/oxidoreductase"/>
    <property type="match status" value="1"/>
</dbReference>
<accession>A0AB38YFY2</accession>
<protein>
    <submittedName>
        <fullName evidence="8">Ribonuclease J</fullName>
    </submittedName>
</protein>
<dbReference type="InterPro" id="IPR036866">
    <property type="entry name" value="RibonucZ/Hydroxyglut_hydro"/>
</dbReference>
<dbReference type="AlphaFoldDB" id="A0AB38YFY2"/>
<dbReference type="InterPro" id="IPR011108">
    <property type="entry name" value="RMMBL"/>
</dbReference>
<keyword evidence="5" id="KW-0269">Exonuclease</keyword>
<dbReference type="PANTHER" id="PTHR43694">
    <property type="entry name" value="RIBONUCLEASE J"/>
    <property type="match status" value="1"/>
</dbReference>
<dbReference type="Pfam" id="PF07521">
    <property type="entry name" value="RMMBL"/>
    <property type="match status" value="1"/>
</dbReference>
<feature type="domain" description="Metallo-beta-lactamase" evidence="7">
    <location>
        <begin position="20"/>
        <end position="221"/>
    </location>
</feature>
<evidence type="ECO:0000256" key="3">
    <source>
        <dbReference type="ARBA" id="ARBA00022801"/>
    </source>
</evidence>
<dbReference type="GO" id="GO:0004527">
    <property type="term" value="F:exonuclease activity"/>
    <property type="evidence" value="ECO:0007669"/>
    <property type="project" value="UniProtKB-KW"/>
</dbReference>
<dbReference type="EMBL" id="CP101717">
    <property type="protein sequence ID" value="WLD57976.1"/>
    <property type="molecule type" value="Genomic_DNA"/>
</dbReference>
<dbReference type="PANTHER" id="PTHR43694:SF1">
    <property type="entry name" value="RIBONUCLEASE J"/>
    <property type="match status" value="1"/>
</dbReference>
<dbReference type="Gene3D" id="3.60.15.10">
    <property type="entry name" value="Ribonuclease Z/Hydroxyacylglutathione hydrolase-like"/>
    <property type="match status" value="1"/>
</dbReference>
<dbReference type="SMART" id="SM00849">
    <property type="entry name" value="Lactamase_B"/>
    <property type="match status" value="1"/>
</dbReference>
<evidence type="ECO:0000259" key="7">
    <source>
        <dbReference type="SMART" id="SM00849"/>
    </source>
</evidence>
<name>A0AB38YFY2_9GAMM</name>
<proteinExistence type="predicted"/>
<evidence type="ECO:0000256" key="6">
    <source>
        <dbReference type="ARBA" id="ARBA00022884"/>
    </source>
</evidence>
<dbReference type="GO" id="GO:0003723">
    <property type="term" value="F:RNA binding"/>
    <property type="evidence" value="ECO:0007669"/>
    <property type="project" value="UniProtKB-KW"/>
</dbReference>
<dbReference type="RefSeq" id="WP_304995259.1">
    <property type="nucleotide sequence ID" value="NZ_CP101717.1"/>
</dbReference>
<keyword evidence="3" id="KW-0378">Hydrolase</keyword>
<organism evidence="8">
    <name type="scientific">Salinispirillum sp. LH 10-3-1</name>
    <dbReference type="NCBI Taxonomy" id="2952525"/>
    <lineage>
        <taxon>Bacteria</taxon>
        <taxon>Pseudomonadati</taxon>
        <taxon>Pseudomonadota</taxon>
        <taxon>Gammaproteobacteria</taxon>
        <taxon>Oceanospirillales</taxon>
        <taxon>Saccharospirillaceae</taxon>
        <taxon>Salinispirillum</taxon>
    </lineage>
</organism>
<reference evidence="8" key="1">
    <citation type="submission" date="2022-07" db="EMBL/GenBank/DDBJ databases">
        <title>Complete genome sequence of Salinispirillum sp. LH10-3-1 capable of multiple carbohydrate inversion isolated from a soda lake.</title>
        <authorList>
            <person name="Liu J."/>
            <person name="Zhai Y."/>
            <person name="Zhang H."/>
            <person name="Yang H."/>
            <person name="Qu J."/>
            <person name="Li J."/>
        </authorList>
    </citation>
    <scope>NUCLEOTIDE SEQUENCE</scope>
    <source>
        <strain evidence="8">LH 10-3-1</strain>
    </source>
</reference>
<keyword evidence="4" id="KW-0862">Zinc</keyword>
<evidence type="ECO:0000256" key="5">
    <source>
        <dbReference type="ARBA" id="ARBA00022839"/>
    </source>
</evidence>
<dbReference type="SUPFAM" id="SSF56281">
    <property type="entry name" value="Metallo-hydrolase/oxidoreductase"/>
    <property type="match status" value="1"/>
</dbReference>
<dbReference type="CDD" id="cd07714">
    <property type="entry name" value="RNaseJ_MBL-fold"/>
    <property type="match status" value="1"/>
</dbReference>